<evidence type="ECO:0000313" key="9">
    <source>
        <dbReference type="Proteomes" id="UP001056012"/>
    </source>
</evidence>
<evidence type="ECO:0000256" key="1">
    <source>
        <dbReference type="ARBA" id="ARBA00004613"/>
    </source>
</evidence>
<dbReference type="Pfam" id="PF16541">
    <property type="entry name" value="AltA1"/>
    <property type="match status" value="1"/>
</dbReference>
<keyword evidence="4" id="KW-1015">Disulfide bond</keyword>
<reference evidence="8" key="1">
    <citation type="submission" date="2021-12" db="EMBL/GenBank/DDBJ databases">
        <title>Curvularia clavata genome.</title>
        <authorList>
            <person name="Cao Y."/>
        </authorList>
    </citation>
    <scope>NUCLEOTIDE SEQUENCE</scope>
    <source>
        <strain evidence="8">Yc1106</strain>
    </source>
</reference>
<evidence type="ECO:0000256" key="3">
    <source>
        <dbReference type="ARBA" id="ARBA00022729"/>
    </source>
</evidence>
<name>A0A9Q9DPQ9_CURCL</name>
<keyword evidence="9" id="KW-1185">Reference proteome</keyword>
<protein>
    <recommendedName>
        <fullName evidence="7">AA1-like domain-containing protein</fullName>
    </recommendedName>
</protein>
<feature type="domain" description="AA1-like" evidence="7">
    <location>
        <begin position="26"/>
        <end position="146"/>
    </location>
</feature>
<evidence type="ECO:0000256" key="2">
    <source>
        <dbReference type="ARBA" id="ARBA00022525"/>
    </source>
</evidence>
<sequence>MRSQIFAGLALGLAAVAAAAPMESRASDEQVTIDSAVFVRNDSNNNDNWDTITNAGLTLSTASGSVRCDADSFPDPSIPSKVYTCADSAYSFQISSRPGYDLYAITITHKVSDSVTLTGTANVGCNGPIPKSCFQVSSRQATLTAA</sequence>
<evidence type="ECO:0000259" key="7">
    <source>
        <dbReference type="PROSITE" id="PS51895"/>
    </source>
</evidence>
<gene>
    <name evidence="8" type="ORF">yc1106_02086</name>
</gene>
<organism evidence="8 9">
    <name type="scientific">Curvularia clavata</name>
    <dbReference type="NCBI Taxonomy" id="95742"/>
    <lineage>
        <taxon>Eukaryota</taxon>
        <taxon>Fungi</taxon>
        <taxon>Dikarya</taxon>
        <taxon>Ascomycota</taxon>
        <taxon>Pezizomycotina</taxon>
        <taxon>Dothideomycetes</taxon>
        <taxon>Pleosporomycetidae</taxon>
        <taxon>Pleosporales</taxon>
        <taxon>Pleosporineae</taxon>
        <taxon>Pleosporaceae</taxon>
        <taxon>Curvularia</taxon>
    </lineage>
</organism>
<comment type="caution">
    <text evidence="5">Lacks conserved residue(s) required for the propagation of feature annotation.</text>
</comment>
<keyword evidence="2" id="KW-0964">Secreted</keyword>
<dbReference type="PROSITE" id="PS51895">
    <property type="entry name" value="AA1"/>
    <property type="match status" value="1"/>
</dbReference>
<feature type="chain" id="PRO_5040437833" description="AA1-like domain-containing protein" evidence="6">
    <location>
        <begin position="20"/>
        <end position="146"/>
    </location>
</feature>
<evidence type="ECO:0000256" key="6">
    <source>
        <dbReference type="SAM" id="SignalP"/>
    </source>
</evidence>
<comment type="subcellular location">
    <subcellularLocation>
        <location evidence="1">Secreted</location>
    </subcellularLocation>
</comment>
<dbReference type="OrthoDB" id="3672834at2759"/>
<keyword evidence="3 6" id="KW-0732">Signal</keyword>
<dbReference type="Gene3D" id="2.40.350.20">
    <property type="match status" value="1"/>
</dbReference>
<dbReference type="EMBL" id="CP089275">
    <property type="protein sequence ID" value="USP74812.1"/>
    <property type="molecule type" value="Genomic_DNA"/>
</dbReference>
<dbReference type="GO" id="GO:0005576">
    <property type="term" value="C:extracellular region"/>
    <property type="evidence" value="ECO:0007669"/>
    <property type="project" value="UniProtKB-SubCell"/>
</dbReference>
<dbReference type="InterPro" id="IPR032382">
    <property type="entry name" value="AltA1"/>
</dbReference>
<dbReference type="VEuPathDB" id="FungiDB:yc1106_02086"/>
<proteinExistence type="predicted"/>
<accession>A0A9Q9DPQ9</accession>
<dbReference type="Proteomes" id="UP001056012">
    <property type="component" value="Chromosome 2"/>
</dbReference>
<evidence type="ECO:0000256" key="5">
    <source>
        <dbReference type="PROSITE-ProRule" id="PRU01243"/>
    </source>
</evidence>
<evidence type="ECO:0000256" key="4">
    <source>
        <dbReference type="ARBA" id="ARBA00023157"/>
    </source>
</evidence>
<dbReference type="AlphaFoldDB" id="A0A9Q9DPQ9"/>
<evidence type="ECO:0000313" key="8">
    <source>
        <dbReference type="EMBL" id="USP74812.1"/>
    </source>
</evidence>
<feature type="signal peptide" evidence="6">
    <location>
        <begin position="1"/>
        <end position="19"/>
    </location>
</feature>